<dbReference type="EMBL" id="PZZN01000002">
    <property type="protein sequence ID" value="PTM45499.1"/>
    <property type="molecule type" value="Genomic_DNA"/>
</dbReference>
<comment type="caution">
    <text evidence="2">The sequence shown here is derived from an EMBL/GenBank/DDBJ whole genome shotgun (WGS) entry which is preliminary data.</text>
</comment>
<evidence type="ECO:0000256" key="1">
    <source>
        <dbReference type="SAM" id="Phobius"/>
    </source>
</evidence>
<name>A0A2T4YPR3_9SPHN</name>
<keyword evidence="1" id="KW-0472">Membrane</keyword>
<proteinExistence type="predicted"/>
<evidence type="ECO:0000313" key="2">
    <source>
        <dbReference type="EMBL" id="PTM45499.1"/>
    </source>
</evidence>
<keyword evidence="1" id="KW-0812">Transmembrane</keyword>
<feature type="transmembrane region" description="Helical" evidence="1">
    <location>
        <begin position="459"/>
        <end position="492"/>
    </location>
</feature>
<accession>A0A2T4YPR3</accession>
<dbReference type="Proteomes" id="UP000240996">
    <property type="component" value="Unassembled WGS sequence"/>
</dbReference>
<gene>
    <name evidence="2" type="ORF">C8J24_1720</name>
</gene>
<keyword evidence="3" id="KW-1185">Reference proteome</keyword>
<reference evidence="2 3" key="1">
    <citation type="submission" date="2018-04" db="EMBL/GenBank/DDBJ databases">
        <title>Genomic Encyclopedia of Type Strains, Phase III (KMG-III): the genomes of soil and plant-associated and newly described type strains.</title>
        <authorList>
            <person name="Whitman W."/>
        </authorList>
    </citation>
    <scope>NUCLEOTIDE SEQUENCE [LARGE SCALE GENOMIC DNA]</scope>
    <source>
        <strain evidence="2 3">NW12</strain>
    </source>
</reference>
<sequence length="571" mass="63079">MSDRIIQAADLSRIASALGSLGEGIGRISQQVDTVDNAVTVTRSELAELQQQFNDFEVRYERATELGLAETRLVKVRQQLERDFGHHGEVRRTATGIMQASDVGVVRQETVKSVTEELMLLAPGYWLAPALVALSAWISDNKPLAETALAEALRRDDGKTSLFFALICRRAVKGVACATWLDRYLGQQDPRSLKRQTMVLIDATAGGVFAADVQLRAYQRFQVWLDDLAERAGFIEEQRRQWRDALTFRIQGTEFAERYPYLSKRSGTWPQLNALLNRADLNADMRDYLAGIFERALPSHARLSDGVDQLLEQLVTEHDERELPLRREEAMLQLIVDEGGRKDAAASKFKLSHQALEEEVSFTQLLTNAAMHAEQSGATRASQRLALALSRDWLRDAHSDVTLATRNMVPATTELAIGNWSSTSRDGSEEPQLIEALEAHIAAEREVALAAVALEPKHWIGGVIGVLMIASIFGGHALVSLIGLAVLGWVFLEYRGLEKRRELVRSAFEARRDSEVATLRACLAELVEWHRAFAAADALAEDTGAYISAIAADSHLAAPHGGGRRLSLDAA</sequence>
<keyword evidence="1" id="KW-1133">Transmembrane helix</keyword>
<dbReference type="RefSeq" id="WP_107931729.1">
    <property type="nucleotide sequence ID" value="NZ_PZZN01000002.1"/>
</dbReference>
<dbReference type="AlphaFoldDB" id="A0A2T4YPR3"/>
<organism evidence="2 3">
    <name type="scientific">Sphingomonas aerolata</name>
    <dbReference type="NCBI Taxonomy" id="185951"/>
    <lineage>
        <taxon>Bacteria</taxon>
        <taxon>Pseudomonadati</taxon>
        <taxon>Pseudomonadota</taxon>
        <taxon>Alphaproteobacteria</taxon>
        <taxon>Sphingomonadales</taxon>
        <taxon>Sphingomonadaceae</taxon>
        <taxon>Sphingomonas</taxon>
    </lineage>
</organism>
<protein>
    <submittedName>
        <fullName evidence="2">Uncharacterized protein</fullName>
    </submittedName>
</protein>
<evidence type="ECO:0000313" key="3">
    <source>
        <dbReference type="Proteomes" id="UP000240996"/>
    </source>
</evidence>